<evidence type="ECO:0000313" key="4">
    <source>
        <dbReference type="Proteomes" id="UP001642360"/>
    </source>
</evidence>
<accession>A0ABC8U0Y9</accession>
<name>A0ABC8U0Y9_9AQUA</name>
<proteinExistence type="predicted"/>
<evidence type="ECO:0000256" key="2">
    <source>
        <dbReference type="SAM" id="Phobius"/>
    </source>
</evidence>
<feature type="compositionally biased region" description="Low complexity" evidence="1">
    <location>
        <begin position="78"/>
        <end position="98"/>
    </location>
</feature>
<dbReference type="EMBL" id="CAUOFW020006613">
    <property type="protein sequence ID" value="CAK9175418.1"/>
    <property type="molecule type" value="Genomic_DNA"/>
</dbReference>
<sequence length="470" mass="52107">MPLPWKKAKRSRISQLVADHLNTPKHGGSLVVETGFPTSLVDLFVKNRDRLKKPSKKKRSTALDPKVQSFSPLPPFKNSLNSNDSSNASALDSESENSNQGTCFASGVGDEIVVGNVVSSFESNVRVRGGDHIVVEEGVEIANSKGVLMVVWKMFFVVVLALGTKKFAVGVTLSAFLLFSLEYVGVHICRFFIPCSEAKKLLKSLIQRVMCFGRTKQGEVEEELSGSKIHRGREVSLISDCSALIKGHDLNTQIVWPKSIVEDIQVEQPKSYIEEIQSVNEIPDDTHSKNVVVEKEEDCGSEVSDFKNVKSRRAKLKSKMKKLFLKKLRSSKKRGLDLKSEVCSPEGEDKVEELGEDNDKEPCELVSDDRLLSLSSRRYDGQEDADAICSSERLLQGEMETAVVSEGVQLDTRRNSGYLALFLIVLAGLVGGRILALLLTLCWCLMLKSGEQLRRCVKVSMVRSFVKFSC</sequence>
<protein>
    <recommendedName>
        <fullName evidence="5">Ethylene-responsive nuclear protein</fullName>
    </recommendedName>
</protein>
<evidence type="ECO:0000313" key="3">
    <source>
        <dbReference type="EMBL" id="CAK9175418.1"/>
    </source>
</evidence>
<evidence type="ECO:0008006" key="5">
    <source>
        <dbReference type="Google" id="ProtNLM"/>
    </source>
</evidence>
<reference evidence="3 4" key="1">
    <citation type="submission" date="2024-02" db="EMBL/GenBank/DDBJ databases">
        <authorList>
            <person name="Vignale AGUSTIN F."/>
            <person name="Sosa J E."/>
            <person name="Modenutti C."/>
        </authorList>
    </citation>
    <scope>NUCLEOTIDE SEQUENCE [LARGE SCALE GENOMIC DNA]</scope>
</reference>
<dbReference type="PANTHER" id="PTHR36381:SF1">
    <property type="entry name" value="ETHYLENE-REGULATED TRANSCRIPT 2 (ERT2)"/>
    <property type="match status" value="1"/>
</dbReference>
<dbReference type="PANTHER" id="PTHR36381">
    <property type="entry name" value="ETHYLENE-REGULATED TRANSCRIPT 2 (ERT2)"/>
    <property type="match status" value="1"/>
</dbReference>
<dbReference type="AlphaFoldDB" id="A0ABC8U0Y9"/>
<evidence type="ECO:0000256" key="1">
    <source>
        <dbReference type="SAM" id="MobiDB-lite"/>
    </source>
</evidence>
<keyword evidence="2" id="KW-0472">Membrane</keyword>
<keyword evidence="2" id="KW-0812">Transmembrane</keyword>
<feature type="region of interest" description="Disordered" evidence="1">
    <location>
        <begin position="53"/>
        <end position="98"/>
    </location>
</feature>
<comment type="caution">
    <text evidence="3">The sequence shown here is derived from an EMBL/GenBank/DDBJ whole genome shotgun (WGS) entry which is preliminary data.</text>
</comment>
<dbReference type="Proteomes" id="UP001642360">
    <property type="component" value="Unassembled WGS sequence"/>
</dbReference>
<keyword evidence="4" id="KW-1185">Reference proteome</keyword>
<feature type="transmembrane region" description="Helical" evidence="2">
    <location>
        <begin position="418"/>
        <end position="445"/>
    </location>
</feature>
<organism evidence="3 4">
    <name type="scientific">Ilex paraguariensis</name>
    <name type="common">yerba mate</name>
    <dbReference type="NCBI Taxonomy" id="185542"/>
    <lineage>
        <taxon>Eukaryota</taxon>
        <taxon>Viridiplantae</taxon>
        <taxon>Streptophyta</taxon>
        <taxon>Embryophyta</taxon>
        <taxon>Tracheophyta</taxon>
        <taxon>Spermatophyta</taxon>
        <taxon>Magnoliopsida</taxon>
        <taxon>eudicotyledons</taxon>
        <taxon>Gunneridae</taxon>
        <taxon>Pentapetalae</taxon>
        <taxon>asterids</taxon>
        <taxon>campanulids</taxon>
        <taxon>Aquifoliales</taxon>
        <taxon>Aquifoliaceae</taxon>
        <taxon>Ilex</taxon>
    </lineage>
</organism>
<gene>
    <name evidence="3" type="ORF">ILEXP_LOCUS45220</name>
</gene>
<keyword evidence="2" id="KW-1133">Transmembrane helix</keyword>
<feature type="transmembrane region" description="Helical" evidence="2">
    <location>
        <begin position="154"/>
        <end position="179"/>
    </location>
</feature>